<dbReference type="EMBL" id="LT629799">
    <property type="protein sequence ID" value="SDU93101.1"/>
    <property type="molecule type" value="Genomic_DNA"/>
</dbReference>
<dbReference type="STRING" id="546874.SAMN04488544_2153"/>
<dbReference type="Proteomes" id="UP000198825">
    <property type="component" value="Chromosome I"/>
</dbReference>
<sequence length="126" mass="12705">MSADSTTPGAEAPSDPEDIKIIILARSALARTSAAQGACVRDTDGRTYAATSVALAHLSLSAVAVAVAMAVSSGAEGIEAVALSTADEPDPYALDTDLDVVRDLAGEGVALWAVDPRGVVRGRVLT</sequence>
<name>A0A1H2MJK7_9ACTN</name>
<accession>A0A1H2MJK7</accession>
<dbReference type="AlphaFoldDB" id="A0A1H2MJK7"/>
<dbReference type="RefSeq" id="WP_091074405.1">
    <property type="nucleotide sequence ID" value="NZ_LT629799.1"/>
</dbReference>
<dbReference type="SUPFAM" id="SSF53927">
    <property type="entry name" value="Cytidine deaminase-like"/>
    <property type="match status" value="1"/>
</dbReference>
<gene>
    <name evidence="1" type="ORF">SAMN04488544_2153</name>
</gene>
<protein>
    <recommendedName>
        <fullName evidence="3">Cytidine deaminase</fullName>
    </recommendedName>
</protein>
<dbReference type="Gene3D" id="3.40.140.10">
    <property type="entry name" value="Cytidine Deaminase, domain 2"/>
    <property type="match status" value="1"/>
</dbReference>
<dbReference type="InterPro" id="IPR016193">
    <property type="entry name" value="Cytidine_deaminase-like"/>
</dbReference>
<dbReference type="GO" id="GO:0003824">
    <property type="term" value="F:catalytic activity"/>
    <property type="evidence" value="ECO:0007669"/>
    <property type="project" value="InterPro"/>
</dbReference>
<reference evidence="2" key="1">
    <citation type="submission" date="2016-10" db="EMBL/GenBank/DDBJ databases">
        <authorList>
            <person name="Varghese N."/>
            <person name="Submissions S."/>
        </authorList>
    </citation>
    <scope>NUCLEOTIDE SEQUENCE [LARGE SCALE GENOMIC DNA]</scope>
    <source>
        <strain evidence="2">DSM 21743</strain>
    </source>
</reference>
<keyword evidence="2" id="KW-1185">Reference proteome</keyword>
<proteinExistence type="predicted"/>
<dbReference type="OrthoDB" id="3392994at2"/>
<evidence type="ECO:0000313" key="1">
    <source>
        <dbReference type="EMBL" id="SDU93101.1"/>
    </source>
</evidence>
<evidence type="ECO:0008006" key="3">
    <source>
        <dbReference type="Google" id="ProtNLM"/>
    </source>
</evidence>
<organism evidence="1 2">
    <name type="scientific">Microlunatus sagamiharensis</name>
    <dbReference type="NCBI Taxonomy" id="546874"/>
    <lineage>
        <taxon>Bacteria</taxon>
        <taxon>Bacillati</taxon>
        <taxon>Actinomycetota</taxon>
        <taxon>Actinomycetes</taxon>
        <taxon>Propionibacteriales</taxon>
        <taxon>Propionibacteriaceae</taxon>
        <taxon>Microlunatus</taxon>
    </lineage>
</organism>
<evidence type="ECO:0000313" key="2">
    <source>
        <dbReference type="Proteomes" id="UP000198825"/>
    </source>
</evidence>